<keyword evidence="10" id="KW-0276">Fatty acid metabolism</keyword>
<evidence type="ECO:0000256" key="22">
    <source>
        <dbReference type="ARBA" id="ARBA00047588"/>
    </source>
</evidence>
<dbReference type="Pfam" id="PF03061">
    <property type="entry name" value="4HBT"/>
    <property type="match status" value="1"/>
</dbReference>
<dbReference type="SUPFAM" id="SSF54637">
    <property type="entry name" value="Thioesterase/thiol ester dehydrase-isomerase"/>
    <property type="match status" value="1"/>
</dbReference>
<evidence type="ECO:0000256" key="18">
    <source>
        <dbReference type="ARBA" id="ARBA00038456"/>
    </source>
</evidence>
<evidence type="ECO:0000256" key="4">
    <source>
        <dbReference type="ARBA" id="ARBA00004637"/>
    </source>
</evidence>
<dbReference type="PANTHER" id="PTHR12418:SF19">
    <property type="entry name" value="ACYL-COENZYME A THIOESTERASE THEM4"/>
    <property type="match status" value="1"/>
</dbReference>
<dbReference type="Proteomes" id="UP000694385">
    <property type="component" value="Unassembled WGS sequence"/>
</dbReference>
<comment type="catalytic activity">
    <reaction evidence="17">
        <text>(9Z)-octadecenoyl-CoA + H2O = (9Z)-octadecenoate + CoA + H(+)</text>
        <dbReference type="Rhea" id="RHEA:40139"/>
        <dbReference type="ChEBI" id="CHEBI:15377"/>
        <dbReference type="ChEBI" id="CHEBI:15378"/>
        <dbReference type="ChEBI" id="CHEBI:30823"/>
        <dbReference type="ChEBI" id="CHEBI:57287"/>
        <dbReference type="ChEBI" id="CHEBI:57387"/>
    </reaction>
    <physiologicalReaction direction="left-to-right" evidence="17">
        <dbReference type="Rhea" id="RHEA:40140"/>
    </physiologicalReaction>
</comment>
<evidence type="ECO:0000256" key="16">
    <source>
        <dbReference type="ARBA" id="ARBA00035852"/>
    </source>
</evidence>
<dbReference type="GeneTree" id="ENSGT00940000160047"/>
<name>A0A8C5NWQ8_JACJA</name>
<comment type="catalytic activity">
    <reaction evidence="25">
        <text>dodecanoyl-CoA + H2O = dodecanoate + CoA + H(+)</text>
        <dbReference type="Rhea" id="RHEA:30135"/>
        <dbReference type="ChEBI" id="CHEBI:15377"/>
        <dbReference type="ChEBI" id="CHEBI:15378"/>
        <dbReference type="ChEBI" id="CHEBI:18262"/>
        <dbReference type="ChEBI" id="CHEBI:57287"/>
        <dbReference type="ChEBI" id="CHEBI:57375"/>
    </reaction>
    <physiologicalReaction direction="left-to-right" evidence="25">
        <dbReference type="Rhea" id="RHEA:30136"/>
    </physiologicalReaction>
</comment>
<comment type="similarity">
    <text evidence="18">Belongs to the THEM4/THEM5 thioesterase family.</text>
</comment>
<keyword evidence="7" id="KW-0053">Apoptosis</keyword>
<keyword evidence="9" id="KW-0378">Hydrolase</keyword>
<evidence type="ECO:0000256" key="10">
    <source>
        <dbReference type="ARBA" id="ARBA00022832"/>
    </source>
</evidence>
<evidence type="ECO:0000259" key="27">
    <source>
        <dbReference type="Pfam" id="PF03061"/>
    </source>
</evidence>
<keyword evidence="11" id="KW-0809">Transit peptide</keyword>
<comment type="catalytic activity">
    <reaction evidence="26">
        <text>tetradecanoyl-CoA + H2O = tetradecanoate + CoA + H(+)</text>
        <dbReference type="Rhea" id="RHEA:40119"/>
        <dbReference type="ChEBI" id="CHEBI:15377"/>
        <dbReference type="ChEBI" id="CHEBI:15378"/>
        <dbReference type="ChEBI" id="CHEBI:30807"/>
        <dbReference type="ChEBI" id="CHEBI:57287"/>
        <dbReference type="ChEBI" id="CHEBI:57385"/>
    </reaction>
    <physiologicalReaction direction="left-to-right" evidence="26">
        <dbReference type="Rhea" id="RHEA:40120"/>
    </physiologicalReaction>
</comment>
<dbReference type="GO" id="GO:0052816">
    <property type="term" value="F:long-chain fatty acyl-CoA hydrolase activity"/>
    <property type="evidence" value="ECO:0007669"/>
    <property type="project" value="Ensembl"/>
</dbReference>
<evidence type="ECO:0000256" key="25">
    <source>
        <dbReference type="ARBA" id="ARBA00048074"/>
    </source>
</evidence>
<evidence type="ECO:0000256" key="5">
    <source>
        <dbReference type="ARBA" id="ARBA00022475"/>
    </source>
</evidence>
<keyword evidence="14" id="KW-0472">Membrane</keyword>
<reference evidence="28" key="1">
    <citation type="submission" date="2025-08" db="UniProtKB">
        <authorList>
            <consortium name="Ensembl"/>
        </authorList>
    </citation>
    <scope>IDENTIFICATION</scope>
</reference>
<evidence type="ECO:0000256" key="21">
    <source>
        <dbReference type="ARBA" id="ARBA00043210"/>
    </source>
</evidence>
<keyword evidence="12" id="KW-0443">Lipid metabolism</keyword>
<evidence type="ECO:0000256" key="17">
    <source>
        <dbReference type="ARBA" id="ARBA00037002"/>
    </source>
</evidence>
<keyword evidence="5" id="KW-1003">Cell membrane</keyword>
<evidence type="ECO:0000313" key="29">
    <source>
        <dbReference type="Proteomes" id="UP000694385"/>
    </source>
</evidence>
<dbReference type="GO" id="GO:0005758">
    <property type="term" value="C:mitochondrial intermembrane space"/>
    <property type="evidence" value="ECO:0007669"/>
    <property type="project" value="UniProtKB-SubCell"/>
</dbReference>
<keyword evidence="13" id="KW-0496">Mitochondrion</keyword>
<evidence type="ECO:0000256" key="12">
    <source>
        <dbReference type="ARBA" id="ARBA00023098"/>
    </source>
</evidence>
<dbReference type="GO" id="GO:1902108">
    <property type="term" value="P:regulation of mitochondrial membrane permeability involved in apoptotic process"/>
    <property type="evidence" value="ECO:0007669"/>
    <property type="project" value="Ensembl"/>
</dbReference>
<dbReference type="CDD" id="cd03443">
    <property type="entry name" value="PaaI_thioesterase"/>
    <property type="match status" value="1"/>
</dbReference>
<evidence type="ECO:0000256" key="6">
    <source>
        <dbReference type="ARBA" id="ARBA00022490"/>
    </source>
</evidence>
<evidence type="ECO:0000256" key="26">
    <source>
        <dbReference type="ARBA" id="ARBA00048180"/>
    </source>
</evidence>
<evidence type="ECO:0000256" key="8">
    <source>
        <dbReference type="ARBA" id="ARBA00022792"/>
    </source>
</evidence>
<evidence type="ECO:0000256" key="24">
    <source>
        <dbReference type="ARBA" id="ARBA00047969"/>
    </source>
</evidence>
<dbReference type="EC" id="3.1.2.2" evidence="19"/>
<evidence type="ECO:0000256" key="13">
    <source>
        <dbReference type="ARBA" id="ARBA00023128"/>
    </source>
</evidence>
<protein>
    <recommendedName>
        <fullName evidence="20">Acyl-coenzyme A thioesterase THEM4</fullName>
        <ecNumber evidence="19">3.1.2.2</ecNumber>
    </recommendedName>
    <alternativeName>
        <fullName evidence="21">Thioesterase superfamily member 4</fullName>
    </alternativeName>
</protein>
<evidence type="ECO:0000256" key="23">
    <source>
        <dbReference type="ARBA" id="ARBA00047734"/>
    </source>
</evidence>
<proteinExistence type="inferred from homology"/>
<evidence type="ECO:0000256" key="2">
    <source>
        <dbReference type="ARBA" id="ARBA00004569"/>
    </source>
</evidence>
<comment type="subcellular location">
    <subcellularLocation>
        <location evidence="3">Cell projection</location>
        <location evidence="3">Ruffle membrane</location>
    </subcellularLocation>
    <subcellularLocation>
        <location evidence="1">Cytoplasm</location>
    </subcellularLocation>
    <subcellularLocation>
        <location evidence="4">Mitochondrion inner membrane</location>
        <topology evidence="4">Peripheral membrane protein</topology>
    </subcellularLocation>
    <subcellularLocation>
        <location evidence="2">Mitochondrion intermembrane space</location>
    </subcellularLocation>
</comment>
<keyword evidence="15" id="KW-0966">Cell projection</keyword>
<dbReference type="GO" id="GO:0051898">
    <property type="term" value="P:negative regulation of phosphatidylinositol 3-kinase/protein kinase B signal transduction"/>
    <property type="evidence" value="ECO:0007669"/>
    <property type="project" value="Ensembl"/>
</dbReference>
<organism evidence="28 29">
    <name type="scientific">Jaculus jaculus</name>
    <name type="common">Lesser Egyptian jerboa</name>
    <dbReference type="NCBI Taxonomy" id="51337"/>
    <lineage>
        <taxon>Eukaryota</taxon>
        <taxon>Metazoa</taxon>
        <taxon>Chordata</taxon>
        <taxon>Craniata</taxon>
        <taxon>Vertebrata</taxon>
        <taxon>Euteleostomi</taxon>
        <taxon>Mammalia</taxon>
        <taxon>Eutheria</taxon>
        <taxon>Euarchontoglires</taxon>
        <taxon>Glires</taxon>
        <taxon>Rodentia</taxon>
        <taxon>Myomorpha</taxon>
        <taxon>Dipodoidea</taxon>
        <taxon>Dipodidae</taxon>
        <taxon>Dipodinae</taxon>
        <taxon>Jaculus</taxon>
    </lineage>
</organism>
<evidence type="ECO:0000256" key="9">
    <source>
        <dbReference type="ARBA" id="ARBA00022801"/>
    </source>
</evidence>
<evidence type="ECO:0000256" key="1">
    <source>
        <dbReference type="ARBA" id="ARBA00004496"/>
    </source>
</evidence>
<comment type="catalytic activity">
    <reaction evidence="24">
        <text>decanoyl-CoA + H2O = decanoate + CoA + H(+)</text>
        <dbReference type="Rhea" id="RHEA:40059"/>
        <dbReference type="ChEBI" id="CHEBI:15377"/>
        <dbReference type="ChEBI" id="CHEBI:15378"/>
        <dbReference type="ChEBI" id="CHEBI:27689"/>
        <dbReference type="ChEBI" id="CHEBI:57287"/>
        <dbReference type="ChEBI" id="CHEBI:61430"/>
    </reaction>
    <physiologicalReaction direction="left-to-right" evidence="24">
        <dbReference type="Rhea" id="RHEA:40060"/>
    </physiologicalReaction>
</comment>
<evidence type="ECO:0000256" key="19">
    <source>
        <dbReference type="ARBA" id="ARBA00038848"/>
    </source>
</evidence>
<dbReference type="Ensembl" id="ENSJJAT00000012455.1">
    <property type="protein sequence ID" value="ENSJJAP00000006066.1"/>
    <property type="gene ID" value="ENSJJAG00000010836.1"/>
</dbReference>
<dbReference type="GO" id="GO:0005743">
    <property type="term" value="C:mitochondrial inner membrane"/>
    <property type="evidence" value="ECO:0007669"/>
    <property type="project" value="UniProtKB-SubCell"/>
</dbReference>
<keyword evidence="29" id="KW-1185">Reference proteome</keyword>
<dbReference type="GO" id="GO:0006631">
    <property type="term" value="P:fatty acid metabolic process"/>
    <property type="evidence" value="ECO:0007669"/>
    <property type="project" value="UniProtKB-KW"/>
</dbReference>
<dbReference type="InterPro" id="IPR029069">
    <property type="entry name" value="HotDog_dom_sf"/>
</dbReference>
<evidence type="ECO:0000256" key="3">
    <source>
        <dbReference type="ARBA" id="ARBA00004632"/>
    </source>
</evidence>
<evidence type="ECO:0000256" key="11">
    <source>
        <dbReference type="ARBA" id="ARBA00022946"/>
    </source>
</evidence>
<evidence type="ECO:0000256" key="7">
    <source>
        <dbReference type="ARBA" id="ARBA00022703"/>
    </source>
</evidence>
<keyword evidence="6" id="KW-0963">Cytoplasm</keyword>
<feature type="domain" description="Thioesterase" evidence="27">
    <location>
        <begin position="115"/>
        <end position="187"/>
    </location>
</feature>
<evidence type="ECO:0000256" key="15">
    <source>
        <dbReference type="ARBA" id="ARBA00023273"/>
    </source>
</evidence>
<comment type="catalytic activity">
    <reaction evidence="23">
        <text>hexadecanoyl-CoA + H2O = hexadecanoate + CoA + H(+)</text>
        <dbReference type="Rhea" id="RHEA:16645"/>
        <dbReference type="ChEBI" id="CHEBI:7896"/>
        <dbReference type="ChEBI" id="CHEBI:15377"/>
        <dbReference type="ChEBI" id="CHEBI:15378"/>
        <dbReference type="ChEBI" id="CHEBI:57287"/>
        <dbReference type="ChEBI" id="CHEBI:57379"/>
        <dbReference type="EC" id="3.1.2.2"/>
    </reaction>
    <physiologicalReaction direction="left-to-right" evidence="23">
        <dbReference type="Rhea" id="RHEA:16646"/>
    </physiologicalReaction>
</comment>
<dbReference type="OMA" id="MFYNDVE"/>
<dbReference type="PANTHER" id="PTHR12418">
    <property type="entry name" value="ACYL-COENZYME A THIOESTERASE THEM4"/>
    <property type="match status" value="1"/>
</dbReference>
<keyword evidence="8" id="KW-0999">Mitochondrion inner membrane</keyword>
<reference evidence="28" key="2">
    <citation type="submission" date="2025-09" db="UniProtKB">
        <authorList>
            <consortium name="Ensembl"/>
        </authorList>
    </citation>
    <scope>IDENTIFICATION</scope>
</reference>
<dbReference type="InterPro" id="IPR052365">
    <property type="entry name" value="THEM4/THEM5_acyl-CoA_thioest"/>
</dbReference>
<accession>A0A8C5NWQ8</accession>
<comment type="catalytic activity">
    <reaction evidence="22">
        <text>octanoyl-CoA + H2O = octanoate + CoA + H(+)</text>
        <dbReference type="Rhea" id="RHEA:30143"/>
        <dbReference type="ChEBI" id="CHEBI:15377"/>
        <dbReference type="ChEBI" id="CHEBI:15378"/>
        <dbReference type="ChEBI" id="CHEBI:25646"/>
        <dbReference type="ChEBI" id="CHEBI:57287"/>
        <dbReference type="ChEBI" id="CHEBI:57386"/>
    </reaction>
    <physiologicalReaction direction="left-to-right" evidence="22">
        <dbReference type="Rhea" id="RHEA:30144"/>
    </physiologicalReaction>
</comment>
<dbReference type="GO" id="GO:0032587">
    <property type="term" value="C:ruffle membrane"/>
    <property type="evidence" value="ECO:0007669"/>
    <property type="project" value="UniProtKB-SubCell"/>
</dbReference>
<evidence type="ECO:0000313" key="28">
    <source>
        <dbReference type="Ensembl" id="ENSJJAP00000006066.1"/>
    </source>
</evidence>
<evidence type="ECO:0000256" key="14">
    <source>
        <dbReference type="ARBA" id="ARBA00023136"/>
    </source>
</evidence>
<dbReference type="GO" id="GO:0005829">
    <property type="term" value="C:cytosol"/>
    <property type="evidence" value="ECO:0007669"/>
    <property type="project" value="Ensembl"/>
</dbReference>
<dbReference type="InterPro" id="IPR006683">
    <property type="entry name" value="Thioestr_dom"/>
</dbReference>
<dbReference type="AlphaFoldDB" id="A0A8C5NWQ8"/>
<sequence length="193" mass="21538">RSFSSEKDIHKDYAVPNPTWSEDLRLLYEQFMKKCEDGSWERLPSYRQHPAGGCSDFQARHLDPSAMKELTSRARLFTRSFEDGLGFEYVMFCNDAEKRVVCILQGGPHLQGMPGLFHGGAILTIIDATAGMCAKRIGKVVLTANLNVNFKRPIPLCSVVVLNAQLEKAEGRKFFVSCTVHSGDGRTLHTEAT</sequence>
<gene>
    <name evidence="28" type="primary">Them4</name>
</gene>
<dbReference type="Gene3D" id="3.10.129.10">
    <property type="entry name" value="Hotdog Thioesterase"/>
    <property type="match status" value="1"/>
</dbReference>
<evidence type="ECO:0000256" key="20">
    <source>
        <dbReference type="ARBA" id="ARBA00040123"/>
    </source>
</evidence>
<comment type="catalytic activity">
    <reaction evidence="16">
        <text>(5Z,8Z,11Z,14Z)-eicosatetraenoyl-CoA + H2O = (5Z,8Z,11Z,14Z)-eicosatetraenoate + CoA + H(+)</text>
        <dbReference type="Rhea" id="RHEA:40151"/>
        <dbReference type="ChEBI" id="CHEBI:15377"/>
        <dbReference type="ChEBI" id="CHEBI:15378"/>
        <dbReference type="ChEBI" id="CHEBI:32395"/>
        <dbReference type="ChEBI" id="CHEBI:57287"/>
        <dbReference type="ChEBI" id="CHEBI:57368"/>
    </reaction>
    <physiologicalReaction direction="left-to-right" evidence="16">
        <dbReference type="Rhea" id="RHEA:40152"/>
    </physiologicalReaction>
</comment>